<evidence type="ECO:0000313" key="1">
    <source>
        <dbReference type="EMBL" id="KAF4039784.1"/>
    </source>
</evidence>
<comment type="caution">
    <text evidence="1">The sequence shown here is derived from an EMBL/GenBank/DDBJ whole genome shotgun (WGS) entry which is preliminary data.</text>
</comment>
<dbReference type="EMBL" id="WSZM01000166">
    <property type="protein sequence ID" value="KAF4039784.1"/>
    <property type="molecule type" value="Genomic_DNA"/>
</dbReference>
<sequence>MSKWGFLELWLAAVRENMTIDQSADATDPSVLRVSLASSFRDCRKKAHDYIIRLEYSVHLEDHERRQKLREALELLTILSMVDNDAFVDLMREKFGDIHTTTNCLYASNACTYAHNAHWQFWITGTLPTGAQVRTQMSWCTLLGLPNDTSTLSAPYSRARQKIEAMGLQKTERVFKLLIDWRINLPAATIIGKLDTEEPGELCSVEFQKLLDTGVPYVVQRFAAQGVAAFTETIRELAPRREFPDTGTSLEQLKGDVVLSHCDFAASDIAGLCEAVAKTTTTRLVLDLNNWDNSSQYVRHAGSALSLMLSGSAFCKQTDEARRFPRDVHRDRSSPLAIACCNIPYSTIGPVCSAIATIKSEVAIVEVSLTQTDLDVIDEVLETEFPVPAIGPEMPEYGYVEVQEGAKLFFAVESVTLDITATCRYRAVRDTGSGFLANTARVVVPGYGLCIEKIGEGAVFIPTNSPQNVSRGFQTRRIRALTLQTLVVEDDSLVVELLSKIGRGLQKLWIAKLENSPRRQNTKGLDLSVLAAICPELEELSLVACDVLVSEYNESLRRWPVKKMGLCETSRFPLIAQCLADDTFLMATNLTQLCVTSSVGSFFSENETRELRFHNGEFLPLLKEKLPIQMKVALLSVVAGFRECISLRSLDAYILGLIFHFASTPVRRCVMCE</sequence>
<dbReference type="AlphaFoldDB" id="A0A833W2H2"/>
<dbReference type="Proteomes" id="UP000602510">
    <property type="component" value="Unassembled WGS sequence"/>
</dbReference>
<organism evidence="1 2">
    <name type="scientific">Phytophthora infestans</name>
    <name type="common">Potato late blight agent</name>
    <name type="synonym">Botrytis infestans</name>
    <dbReference type="NCBI Taxonomy" id="4787"/>
    <lineage>
        <taxon>Eukaryota</taxon>
        <taxon>Sar</taxon>
        <taxon>Stramenopiles</taxon>
        <taxon>Oomycota</taxon>
        <taxon>Peronosporomycetes</taxon>
        <taxon>Peronosporales</taxon>
        <taxon>Peronosporaceae</taxon>
        <taxon>Phytophthora</taxon>
    </lineage>
</organism>
<proteinExistence type="predicted"/>
<reference evidence="1" key="1">
    <citation type="submission" date="2020-04" db="EMBL/GenBank/DDBJ databases">
        <title>Hybrid Assembly of Korean Phytophthora infestans isolates.</title>
        <authorList>
            <person name="Prokchorchik M."/>
            <person name="Lee Y."/>
            <person name="Seo J."/>
            <person name="Cho J.-H."/>
            <person name="Park Y.-E."/>
            <person name="Jang D.-C."/>
            <person name="Im J.-S."/>
            <person name="Choi J.-G."/>
            <person name="Park H.-J."/>
            <person name="Lee G.-B."/>
            <person name="Lee Y.-G."/>
            <person name="Hong S.-Y."/>
            <person name="Cho K."/>
            <person name="Sohn K.H."/>
        </authorList>
    </citation>
    <scope>NUCLEOTIDE SEQUENCE</scope>
    <source>
        <strain evidence="1">KR_1_A1</strain>
    </source>
</reference>
<keyword evidence="2" id="KW-1185">Reference proteome</keyword>
<evidence type="ECO:0000313" key="2">
    <source>
        <dbReference type="Proteomes" id="UP000602510"/>
    </source>
</evidence>
<protein>
    <submittedName>
        <fullName evidence="1">Uncharacterized protein</fullName>
    </submittedName>
</protein>
<accession>A0A833W2H2</accession>
<name>A0A833W2H2_PHYIN</name>
<gene>
    <name evidence="1" type="ORF">GN244_ATG08069</name>
</gene>